<dbReference type="InterPro" id="IPR052433">
    <property type="entry name" value="X-Pro_dipept-like"/>
</dbReference>
<keyword evidence="7" id="KW-0482">Metalloprotease</keyword>
<evidence type="ECO:0000256" key="8">
    <source>
        <dbReference type="ARBA" id="ARBA00023211"/>
    </source>
</evidence>
<keyword evidence="4" id="KW-0479">Metal-binding</keyword>
<dbReference type="CDD" id="cd01087">
    <property type="entry name" value="Prolidase"/>
    <property type="match status" value="1"/>
</dbReference>
<feature type="domain" description="Aminopeptidase P N-terminal" evidence="16">
    <location>
        <begin position="90"/>
        <end position="226"/>
    </location>
</feature>
<dbReference type="InterPro" id="IPR000994">
    <property type="entry name" value="Pept_M24"/>
</dbReference>
<dbReference type="PANTHER" id="PTHR48480">
    <property type="match status" value="1"/>
</dbReference>
<dbReference type="InterPro" id="IPR029149">
    <property type="entry name" value="Creatin/AminoP/Spt16_N"/>
</dbReference>
<dbReference type="GO" id="GO:0030145">
    <property type="term" value="F:manganese ion binding"/>
    <property type="evidence" value="ECO:0007669"/>
    <property type="project" value="InterPro"/>
</dbReference>
<dbReference type="Pfam" id="PF00557">
    <property type="entry name" value="Peptidase_M24"/>
    <property type="match status" value="1"/>
</dbReference>
<dbReference type="PANTHER" id="PTHR48480:SF2">
    <property type="entry name" value="PEPTIDASE D"/>
    <property type="match status" value="1"/>
</dbReference>
<comment type="similarity">
    <text evidence="9">Belongs to the peptidase M24B family. Eukaryotic-type prolidase subfamily.</text>
</comment>
<protein>
    <recommendedName>
        <fullName evidence="11">Xaa-Pro dipeptidase</fullName>
        <ecNumber evidence="10">3.4.13.9</ecNumber>
    </recommendedName>
    <alternativeName>
        <fullName evidence="14">Imidodipeptidase</fullName>
    </alternativeName>
    <alternativeName>
        <fullName evidence="12">Peptidase D</fullName>
    </alternativeName>
    <alternativeName>
        <fullName evidence="13">Proline dipeptidase</fullName>
    </alternativeName>
</protein>
<dbReference type="AlphaFoldDB" id="A0A9C6U282"/>
<evidence type="ECO:0000256" key="4">
    <source>
        <dbReference type="ARBA" id="ARBA00022723"/>
    </source>
</evidence>
<comment type="catalytic activity">
    <reaction evidence="15">
        <text>Xaa-L-Pro dipeptide + H2O = an L-alpha-amino acid + L-proline</text>
        <dbReference type="Rhea" id="RHEA:76407"/>
        <dbReference type="ChEBI" id="CHEBI:15377"/>
        <dbReference type="ChEBI" id="CHEBI:59869"/>
        <dbReference type="ChEBI" id="CHEBI:60039"/>
        <dbReference type="ChEBI" id="CHEBI:195196"/>
        <dbReference type="EC" id="3.4.13.9"/>
    </reaction>
</comment>
<evidence type="ECO:0000256" key="12">
    <source>
        <dbReference type="ARBA" id="ARBA00044252"/>
    </source>
</evidence>
<dbReference type="InterPro" id="IPR007865">
    <property type="entry name" value="Aminopep_P_N"/>
</dbReference>
<keyword evidence="8" id="KW-0464">Manganese</keyword>
<evidence type="ECO:0000256" key="6">
    <source>
        <dbReference type="ARBA" id="ARBA00022997"/>
    </source>
</evidence>
<evidence type="ECO:0000256" key="15">
    <source>
        <dbReference type="ARBA" id="ARBA00048994"/>
    </source>
</evidence>
<gene>
    <name evidence="18" type="primary">LOC113213003</name>
</gene>
<sequence>MSTNGAQRALLMGVRRTFGRSWVRGVRSGGGGTGPGAARPGAAVAGAAVLLTGLGPPPRGPLCTSPPPVWGLRRHRSSPGYSMGPHTLRVPMELFALNRRRLCEALRPRVPDGAVVLLQGGDEVPLYCTDVSYNEFKQEAFFQWLCGVQEVGCFVALRVSDGRCVVFVPRLPAEYAVWMGKLRTLEEFKSKYAVEETAFVDEIPAVLQSLGATELLVLRGVNSDSGLTCKAASFDGIDKFKVDYSTLHPIISECRVIKTPLELEVIRYVVRVSSEAHVRVMKSVVPGMMEYQAEAVFRHYVYQHGGCRHVSYTCICCSGNNGAVLHYGHGGAPNDCGVMDGDMCLFDMGANYYGYASDITCSFPVNGKFTADQRLIYNAVLKANLAVMNAAKPGVSWVDMHRLANRVMLGEMAAGGLLKGDVDDMLKAGLGAVFQPHGLGHFMGLDVHDVGGYLDKDPPRPTEPGVSKLRTARVLQPGMVLTIEPGCYFVDHLLDAALADPVKSKFLVADQIARFRNFGGVRIEDDVLITETGCEDLTKVPRSVEEIEKTMKEKEGGVEIPSHITKVKHGLPSNWHH</sequence>
<evidence type="ECO:0000256" key="3">
    <source>
        <dbReference type="ARBA" id="ARBA00022670"/>
    </source>
</evidence>
<evidence type="ECO:0000256" key="13">
    <source>
        <dbReference type="ARBA" id="ARBA00044284"/>
    </source>
</evidence>
<dbReference type="InterPro" id="IPR036005">
    <property type="entry name" value="Creatinase/aminopeptidase-like"/>
</dbReference>
<name>A0A9C6U282_FRAOC</name>
<evidence type="ECO:0000256" key="7">
    <source>
        <dbReference type="ARBA" id="ARBA00023049"/>
    </source>
</evidence>
<evidence type="ECO:0000256" key="5">
    <source>
        <dbReference type="ARBA" id="ARBA00022801"/>
    </source>
</evidence>
<keyword evidence="3" id="KW-0645">Protease</keyword>
<evidence type="ECO:0000256" key="11">
    <source>
        <dbReference type="ARBA" id="ARBA00044141"/>
    </source>
</evidence>
<dbReference type="SMART" id="SM01011">
    <property type="entry name" value="AMP_N"/>
    <property type="match status" value="1"/>
</dbReference>
<dbReference type="RefSeq" id="XP_052122317.1">
    <property type="nucleotide sequence ID" value="XM_052266357.1"/>
</dbReference>
<dbReference type="Gene3D" id="3.40.350.10">
    <property type="entry name" value="Creatinase/prolidase N-terminal domain"/>
    <property type="match status" value="1"/>
</dbReference>
<evidence type="ECO:0000313" key="17">
    <source>
        <dbReference type="Proteomes" id="UP000504606"/>
    </source>
</evidence>
<accession>A0A9C6U282</accession>
<evidence type="ECO:0000256" key="10">
    <source>
        <dbReference type="ARBA" id="ARBA00044051"/>
    </source>
</evidence>
<evidence type="ECO:0000259" key="16">
    <source>
        <dbReference type="SMART" id="SM01011"/>
    </source>
</evidence>
<dbReference type="EC" id="3.4.13.9" evidence="10"/>
<evidence type="ECO:0000256" key="2">
    <source>
        <dbReference type="ARBA" id="ARBA00011738"/>
    </source>
</evidence>
<comment type="subunit">
    <text evidence="2">Homodimer.</text>
</comment>
<proteinExistence type="inferred from homology"/>
<dbReference type="GeneID" id="113213003"/>
<comment type="cofactor">
    <cofactor evidence="1">
        <name>Mn(2+)</name>
        <dbReference type="ChEBI" id="CHEBI:29035"/>
    </cofactor>
</comment>
<dbReference type="Gene3D" id="3.90.230.10">
    <property type="entry name" value="Creatinase/methionine aminopeptidase superfamily"/>
    <property type="match status" value="1"/>
</dbReference>
<evidence type="ECO:0000256" key="1">
    <source>
        <dbReference type="ARBA" id="ARBA00001936"/>
    </source>
</evidence>
<dbReference type="FunFam" id="3.90.230.10:FF:000002">
    <property type="entry name" value="Xaa-Pro aminopeptidase 3"/>
    <property type="match status" value="1"/>
</dbReference>
<dbReference type="Proteomes" id="UP000504606">
    <property type="component" value="Unplaced"/>
</dbReference>
<dbReference type="GO" id="GO:0070006">
    <property type="term" value="F:metalloaminopeptidase activity"/>
    <property type="evidence" value="ECO:0007669"/>
    <property type="project" value="InterPro"/>
</dbReference>
<evidence type="ECO:0000256" key="9">
    <source>
        <dbReference type="ARBA" id="ARBA00043990"/>
    </source>
</evidence>
<dbReference type="SUPFAM" id="SSF55920">
    <property type="entry name" value="Creatinase/aminopeptidase"/>
    <property type="match status" value="1"/>
</dbReference>
<keyword evidence="17" id="KW-1185">Reference proteome</keyword>
<dbReference type="SUPFAM" id="SSF53092">
    <property type="entry name" value="Creatinase/prolidase N-terminal domain"/>
    <property type="match status" value="1"/>
</dbReference>
<dbReference type="OrthoDB" id="10261878at2759"/>
<evidence type="ECO:0000313" key="18">
    <source>
        <dbReference type="RefSeq" id="XP_052122317.1"/>
    </source>
</evidence>
<dbReference type="Pfam" id="PF05195">
    <property type="entry name" value="AMP_N"/>
    <property type="match status" value="1"/>
</dbReference>
<dbReference type="GO" id="GO:0006508">
    <property type="term" value="P:proteolysis"/>
    <property type="evidence" value="ECO:0007669"/>
    <property type="project" value="UniProtKB-KW"/>
</dbReference>
<organism evidence="17 18">
    <name type="scientific">Frankliniella occidentalis</name>
    <name type="common">Western flower thrips</name>
    <name type="synonym">Euthrips occidentalis</name>
    <dbReference type="NCBI Taxonomy" id="133901"/>
    <lineage>
        <taxon>Eukaryota</taxon>
        <taxon>Metazoa</taxon>
        <taxon>Ecdysozoa</taxon>
        <taxon>Arthropoda</taxon>
        <taxon>Hexapoda</taxon>
        <taxon>Insecta</taxon>
        <taxon>Pterygota</taxon>
        <taxon>Neoptera</taxon>
        <taxon>Paraneoptera</taxon>
        <taxon>Thysanoptera</taxon>
        <taxon>Terebrantia</taxon>
        <taxon>Thripoidea</taxon>
        <taxon>Thripidae</taxon>
        <taxon>Frankliniella</taxon>
    </lineage>
</organism>
<reference evidence="18" key="1">
    <citation type="submission" date="2025-08" db="UniProtKB">
        <authorList>
            <consortium name="RefSeq"/>
        </authorList>
    </citation>
    <scope>IDENTIFICATION</scope>
    <source>
        <tissue evidence="18">Whole organism</tissue>
    </source>
</reference>
<keyword evidence="5" id="KW-0378">Hydrolase</keyword>
<keyword evidence="6" id="KW-0224">Dipeptidase</keyword>
<dbReference type="GO" id="GO:0102009">
    <property type="term" value="F:proline dipeptidase activity"/>
    <property type="evidence" value="ECO:0007669"/>
    <property type="project" value="UniProtKB-EC"/>
</dbReference>
<evidence type="ECO:0000256" key="14">
    <source>
        <dbReference type="ARBA" id="ARBA00044351"/>
    </source>
</evidence>